<accession>A0A918KHE0</accession>
<sequence>MATPLSNDRYSRVAIALHWAIALMILSLIVFGFLMTQEWMPQRFTIYQWHKSFGITVLILSLFRLIWRLGHKPPPLSADMKKWELSAAKVTHVGFYVLMIGVPLLGWAMVSASRLPIENKLFFLIPLPDMPGVPSSDAMTDRLKLLHEIGAKLILFLFVLHVGGALKHHFVAKDGTLARMIPALRRK</sequence>
<dbReference type="Pfam" id="PF01292">
    <property type="entry name" value="Ni_hydr_CYTB"/>
    <property type="match status" value="1"/>
</dbReference>
<gene>
    <name evidence="15" type="ORF">GCM10011309_11980</name>
</gene>
<feature type="transmembrane region" description="Helical" evidence="13">
    <location>
        <begin position="12"/>
        <end position="34"/>
    </location>
</feature>
<keyword evidence="10" id="KW-0408">Iron</keyword>
<dbReference type="GO" id="GO:0046872">
    <property type="term" value="F:metal ion binding"/>
    <property type="evidence" value="ECO:0007669"/>
    <property type="project" value="UniProtKB-KW"/>
</dbReference>
<proteinExistence type="inferred from homology"/>
<keyword evidence="16" id="KW-1185">Reference proteome</keyword>
<dbReference type="AlphaFoldDB" id="A0A918KHE0"/>
<dbReference type="EMBL" id="BMYV01000001">
    <property type="protein sequence ID" value="GGX63578.1"/>
    <property type="molecule type" value="Genomic_DNA"/>
</dbReference>
<evidence type="ECO:0000256" key="11">
    <source>
        <dbReference type="ARBA" id="ARBA00023136"/>
    </source>
</evidence>
<keyword evidence="8" id="KW-0249">Electron transport</keyword>
<keyword evidence="5" id="KW-0349">Heme</keyword>
<dbReference type="SUPFAM" id="SSF81342">
    <property type="entry name" value="Transmembrane di-heme cytochromes"/>
    <property type="match status" value="1"/>
</dbReference>
<name>A0A918KHE0_9PROT</name>
<evidence type="ECO:0000256" key="13">
    <source>
        <dbReference type="SAM" id="Phobius"/>
    </source>
</evidence>
<evidence type="ECO:0000256" key="12">
    <source>
        <dbReference type="ARBA" id="ARBA00037975"/>
    </source>
</evidence>
<dbReference type="InterPro" id="IPR052168">
    <property type="entry name" value="Cytochrome_b561_oxidase"/>
</dbReference>
<dbReference type="Proteomes" id="UP000600865">
    <property type="component" value="Unassembled WGS sequence"/>
</dbReference>
<comment type="similarity">
    <text evidence="12">Belongs to the cytochrome b561 family.</text>
</comment>
<organism evidence="15 16">
    <name type="scientific">Litorimonas cladophorae</name>
    <dbReference type="NCBI Taxonomy" id="1220491"/>
    <lineage>
        <taxon>Bacteria</taxon>
        <taxon>Pseudomonadati</taxon>
        <taxon>Pseudomonadota</taxon>
        <taxon>Alphaproteobacteria</taxon>
        <taxon>Maricaulales</taxon>
        <taxon>Robiginitomaculaceae</taxon>
    </lineage>
</organism>
<evidence type="ECO:0000256" key="6">
    <source>
        <dbReference type="ARBA" id="ARBA00022692"/>
    </source>
</evidence>
<keyword evidence="6 13" id="KW-0812">Transmembrane</keyword>
<evidence type="ECO:0000256" key="3">
    <source>
        <dbReference type="ARBA" id="ARBA00022448"/>
    </source>
</evidence>
<dbReference type="PANTHER" id="PTHR30529:SF1">
    <property type="entry name" value="CYTOCHROME B561 HOMOLOG 2"/>
    <property type="match status" value="1"/>
</dbReference>
<keyword evidence="7" id="KW-0479">Metal-binding</keyword>
<comment type="cofactor">
    <cofactor evidence="1">
        <name>heme b</name>
        <dbReference type="ChEBI" id="CHEBI:60344"/>
    </cofactor>
</comment>
<dbReference type="GO" id="GO:0005886">
    <property type="term" value="C:plasma membrane"/>
    <property type="evidence" value="ECO:0007669"/>
    <property type="project" value="UniProtKB-SubCell"/>
</dbReference>
<dbReference type="GO" id="GO:0020037">
    <property type="term" value="F:heme binding"/>
    <property type="evidence" value="ECO:0007669"/>
    <property type="project" value="TreeGrafter"/>
</dbReference>
<evidence type="ECO:0000256" key="4">
    <source>
        <dbReference type="ARBA" id="ARBA00022475"/>
    </source>
</evidence>
<feature type="transmembrane region" description="Helical" evidence="13">
    <location>
        <begin position="46"/>
        <end position="67"/>
    </location>
</feature>
<comment type="subcellular location">
    <subcellularLocation>
        <location evidence="2">Cell membrane</location>
        <topology evidence="2">Multi-pass membrane protein</topology>
    </subcellularLocation>
</comment>
<keyword evidence="11 13" id="KW-0472">Membrane</keyword>
<dbReference type="GO" id="GO:0009055">
    <property type="term" value="F:electron transfer activity"/>
    <property type="evidence" value="ECO:0007669"/>
    <property type="project" value="InterPro"/>
</dbReference>
<comment type="caution">
    <text evidence="15">The sequence shown here is derived from an EMBL/GenBank/DDBJ whole genome shotgun (WGS) entry which is preliminary data.</text>
</comment>
<dbReference type="GO" id="GO:0022904">
    <property type="term" value="P:respiratory electron transport chain"/>
    <property type="evidence" value="ECO:0007669"/>
    <property type="project" value="InterPro"/>
</dbReference>
<evidence type="ECO:0000256" key="2">
    <source>
        <dbReference type="ARBA" id="ARBA00004651"/>
    </source>
</evidence>
<evidence type="ECO:0000259" key="14">
    <source>
        <dbReference type="Pfam" id="PF01292"/>
    </source>
</evidence>
<dbReference type="InterPro" id="IPR016174">
    <property type="entry name" value="Di-haem_cyt_TM"/>
</dbReference>
<dbReference type="PANTHER" id="PTHR30529">
    <property type="entry name" value="CYTOCHROME B561"/>
    <property type="match status" value="1"/>
</dbReference>
<protein>
    <recommendedName>
        <fullName evidence="14">Cytochrome b561 bacterial/Ni-hydrogenase domain-containing protein</fullName>
    </recommendedName>
</protein>
<keyword evidence="3" id="KW-0813">Transport</keyword>
<evidence type="ECO:0000313" key="16">
    <source>
        <dbReference type="Proteomes" id="UP000600865"/>
    </source>
</evidence>
<evidence type="ECO:0000256" key="7">
    <source>
        <dbReference type="ARBA" id="ARBA00022723"/>
    </source>
</evidence>
<dbReference type="RefSeq" id="WP_233349852.1">
    <property type="nucleotide sequence ID" value="NZ_BMYV01000001.1"/>
</dbReference>
<evidence type="ECO:0000256" key="9">
    <source>
        <dbReference type="ARBA" id="ARBA00022989"/>
    </source>
</evidence>
<evidence type="ECO:0000313" key="15">
    <source>
        <dbReference type="EMBL" id="GGX63578.1"/>
    </source>
</evidence>
<dbReference type="InterPro" id="IPR011577">
    <property type="entry name" value="Cyt_b561_bac/Ni-Hgenase"/>
</dbReference>
<dbReference type="Gene3D" id="1.20.950.20">
    <property type="entry name" value="Transmembrane di-heme cytochromes, Chain C"/>
    <property type="match status" value="1"/>
</dbReference>
<evidence type="ECO:0000256" key="5">
    <source>
        <dbReference type="ARBA" id="ARBA00022617"/>
    </source>
</evidence>
<feature type="domain" description="Cytochrome b561 bacterial/Ni-hydrogenase" evidence="14">
    <location>
        <begin position="9"/>
        <end position="182"/>
    </location>
</feature>
<feature type="transmembrane region" description="Helical" evidence="13">
    <location>
        <begin position="149"/>
        <end position="166"/>
    </location>
</feature>
<evidence type="ECO:0000256" key="10">
    <source>
        <dbReference type="ARBA" id="ARBA00023004"/>
    </source>
</evidence>
<keyword evidence="4" id="KW-1003">Cell membrane</keyword>
<evidence type="ECO:0000256" key="1">
    <source>
        <dbReference type="ARBA" id="ARBA00001970"/>
    </source>
</evidence>
<evidence type="ECO:0000256" key="8">
    <source>
        <dbReference type="ARBA" id="ARBA00022982"/>
    </source>
</evidence>
<keyword evidence="9 13" id="KW-1133">Transmembrane helix</keyword>
<feature type="transmembrane region" description="Helical" evidence="13">
    <location>
        <begin position="87"/>
        <end position="110"/>
    </location>
</feature>
<reference evidence="15 16" key="1">
    <citation type="journal article" date="2014" name="Int. J. Syst. Evol. Microbiol.">
        <title>Complete genome sequence of Corynebacterium casei LMG S-19264T (=DSM 44701T), isolated from a smear-ripened cheese.</title>
        <authorList>
            <consortium name="US DOE Joint Genome Institute (JGI-PGF)"/>
            <person name="Walter F."/>
            <person name="Albersmeier A."/>
            <person name="Kalinowski J."/>
            <person name="Ruckert C."/>
        </authorList>
    </citation>
    <scope>NUCLEOTIDE SEQUENCE [LARGE SCALE GENOMIC DNA]</scope>
    <source>
        <strain evidence="15 16">KCTC 23968</strain>
    </source>
</reference>